<dbReference type="EMBL" id="BMHQ01000002">
    <property type="protein sequence ID" value="GGE07623.1"/>
    <property type="molecule type" value="Genomic_DNA"/>
</dbReference>
<comment type="PTM">
    <text evidence="9">Transiently phosphorylated on a His residue during the reaction cycle. Phosphorylation strongly increases the affinity for substrates and increases the rate of nicotinate D-ribonucleotide production. Dephosphorylation regenerates the low-affinity form of the enzyme, leading to product release.</text>
</comment>
<comment type="catalytic activity">
    <reaction evidence="8 9">
        <text>5-phospho-alpha-D-ribose 1-diphosphate + nicotinate + ATP + H2O = nicotinate beta-D-ribonucleotide + ADP + phosphate + diphosphate</text>
        <dbReference type="Rhea" id="RHEA:36163"/>
        <dbReference type="ChEBI" id="CHEBI:15377"/>
        <dbReference type="ChEBI" id="CHEBI:30616"/>
        <dbReference type="ChEBI" id="CHEBI:32544"/>
        <dbReference type="ChEBI" id="CHEBI:33019"/>
        <dbReference type="ChEBI" id="CHEBI:43474"/>
        <dbReference type="ChEBI" id="CHEBI:57502"/>
        <dbReference type="ChEBI" id="CHEBI:58017"/>
        <dbReference type="ChEBI" id="CHEBI:456216"/>
        <dbReference type="EC" id="6.3.4.21"/>
    </reaction>
</comment>
<dbReference type="NCBIfam" id="TIGR01513">
    <property type="entry name" value="NAPRTase_put"/>
    <property type="match status" value="1"/>
</dbReference>
<dbReference type="NCBIfam" id="NF006695">
    <property type="entry name" value="PRK09243.1-2"/>
    <property type="match status" value="1"/>
</dbReference>
<dbReference type="InterPro" id="IPR040727">
    <property type="entry name" value="NAPRTase_N"/>
</dbReference>
<dbReference type="InterPro" id="IPR041619">
    <property type="entry name" value="NAPRTase_C"/>
</dbReference>
<evidence type="ECO:0000259" key="10">
    <source>
        <dbReference type="Pfam" id="PF04095"/>
    </source>
</evidence>
<evidence type="ECO:0000256" key="5">
    <source>
        <dbReference type="ARBA" id="ARBA00022598"/>
    </source>
</evidence>
<comment type="pathway">
    <text evidence="1 9">Cofactor biosynthesis; NAD(+) biosynthesis; nicotinate D-ribonucleotide from nicotinate: step 1/1.</text>
</comment>
<feature type="domain" description="Nicotinate phosphoribosyltransferase N-terminal" evidence="11">
    <location>
        <begin position="9"/>
        <end position="133"/>
    </location>
</feature>
<feature type="domain" description="Nicotinate phosphoribosyltransferase C-terminal" evidence="12">
    <location>
        <begin position="361"/>
        <end position="470"/>
    </location>
</feature>
<accession>A0A8J2VEA6</accession>
<comment type="function">
    <text evidence="9">Catalyzes the first step in the biosynthesis of NAD from nicotinic acid, the ATP-dependent synthesis of beta-nicotinate D-ribonucleotide from nicotinate and 5-phospho-D-ribose 1-phosphate.</text>
</comment>
<dbReference type="FunFam" id="3.20.20.70:FF:000076">
    <property type="entry name" value="Nicotinate phosphoribosyltransferase"/>
    <property type="match status" value="1"/>
</dbReference>
<sequence>MDTRAGWALHTDKYQITMLYAHWKNGTHLRRKAFDLYFRRLPFGNGFAVFAGLERVIRFLENLQFTEEDIAYLAEQEENYDPEFLDMLRQWRFTGDIYAMPEGTVVFPNEPLIRLEGTIMELQMIETALLNFVGFQTLIATKAARIRSIAPDETLMEFGTRRAQEVDAAIWGARAAYIGGFDATSNLKAGQMFGIPTRGTHSHAWVQDFDTELEAFRVFARAFPNQSVLLVDTYDTLRSGVPHAIQVGLELKEKGYKLAGIRLDSGDLAYLSKKARQMLDDAGLTDTQIVASSDLDETTLLNLKSQGARVDAWGVGTKLITAYDQPALGAVYKLVAREENGEWIPSIKISSNPEKVTTPCRKDVYRIIDQRTGKARADLITEVGHPPDESRPLVLFHPVHTYRRKKVKHFRAVNLLQPIFRQGERVYDLPSITAIRKHYETQRQLFWEEYLRLLNPEEFPVDLTQELWDKKQELLRKIYQEIREENGENGE</sequence>
<dbReference type="PANTHER" id="PTHR11098">
    <property type="entry name" value="NICOTINATE PHOSPHORIBOSYLTRANSFERASE"/>
    <property type="match status" value="1"/>
</dbReference>
<dbReference type="GO" id="GO:0047280">
    <property type="term" value="F:nicotinamide phosphoribosyltransferase activity"/>
    <property type="evidence" value="ECO:0007669"/>
    <property type="project" value="UniProtKB-ARBA"/>
</dbReference>
<evidence type="ECO:0000313" key="13">
    <source>
        <dbReference type="EMBL" id="GGE07623.1"/>
    </source>
</evidence>
<reference evidence="13" key="2">
    <citation type="submission" date="2020-09" db="EMBL/GenBank/DDBJ databases">
        <authorList>
            <person name="Sun Q."/>
            <person name="Zhou Y."/>
        </authorList>
    </citation>
    <scope>NUCLEOTIDE SEQUENCE</scope>
    <source>
        <strain evidence="13">CGMCC 1.15179</strain>
    </source>
</reference>
<dbReference type="Pfam" id="PF04095">
    <property type="entry name" value="NAPRTase"/>
    <property type="match status" value="1"/>
</dbReference>
<gene>
    <name evidence="13" type="ORF">GCM10011571_06070</name>
</gene>
<dbReference type="GO" id="GO:0034355">
    <property type="term" value="P:NAD+ biosynthetic process via the salvage pathway"/>
    <property type="evidence" value="ECO:0007669"/>
    <property type="project" value="TreeGrafter"/>
</dbReference>
<evidence type="ECO:0000256" key="2">
    <source>
        <dbReference type="ARBA" id="ARBA00010897"/>
    </source>
</evidence>
<dbReference type="InterPro" id="IPR006405">
    <property type="entry name" value="Nic_PRibTrfase_pncB"/>
</dbReference>
<evidence type="ECO:0000256" key="9">
    <source>
        <dbReference type="RuleBase" id="RU365100"/>
    </source>
</evidence>
<dbReference type="Proteomes" id="UP000625210">
    <property type="component" value="Unassembled WGS sequence"/>
</dbReference>
<dbReference type="Gene3D" id="3.20.20.70">
    <property type="entry name" value="Aldolase class I"/>
    <property type="match status" value="1"/>
</dbReference>
<dbReference type="Pfam" id="PF17956">
    <property type="entry name" value="NAPRTase_C"/>
    <property type="match status" value="1"/>
</dbReference>
<dbReference type="NCBIfam" id="NF009131">
    <property type="entry name" value="PRK12484.1"/>
    <property type="match status" value="1"/>
</dbReference>
<dbReference type="NCBIfam" id="NF006694">
    <property type="entry name" value="PRK09243.1-1"/>
    <property type="match status" value="1"/>
</dbReference>
<evidence type="ECO:0000259" key="12">
    <source>
        <dbReference type="Pfam" id="PF17956"/>
    </source>
</evidence>
<keyword evidence="4" id="KW-0597">Phosphoprotein</keyword>
<dbReference type="PANTHER" id="PTHR11098:SF1">
    <property type="entry name" value="NICOTINATE PHOSPHORIBOSYLTRANSFERASE"/>
    <property type="match status" value="1"/>
</dbReference>
<evidence type="ECO:0000256" key="8">
    <source>
        <dbReference type="ARBA" id="ARBA00048668"/>
    </source>
</evidence>
<dbReference type="InterPro" id="IPR036068">
    <property type="entry name" value="Nicotinate_pribotase-like_C"/>
</dbReference>
<evidence type="ECO:0000256" key="4">
    <source>
        <dbReference type="ARBA" id="ARBA00022553"/>
    </source>
</evidence>
<evidence type="ECO:0000256" key="6">
    <source>
        <dbReference type="ARBA" id="ARBA00022642"/>
    </source>
</evidence>
<evidence type="ECO:0000256" key="7">
    <source>
        <dbReference type="ARBA" id="ARBA00022679"/>
    </source>
</evidence>
<keyword evidence="13" id="KW-0328">Glycosyltransferase</keyword>
<name>A0A8J2VEA6_9BACL</name>
<reference evidence="13" key="1">
    <citation type="journal article" date="2014" name="Int. J. Syst. Evol. Microbiol.">
        <title>Complete genome sequence of Corynebacterium casei LMG S-19264T (=DSM 44701T), isolated from a smear-ripened cheese.</title>
        <authorList>
            <consortium name="US DOE Joint Genome Institute (JGI-PGF)"/>
            <person name="Walter F."/>
            <person name="Albersmeier A."/>
            <person name="Kalinowski J."/>
            <person name="Ruckert C."/>
        </authorList>
    </citation>
    <scope>NUCLEOTIDE SEQUENCE</scope>
    <source>
        <strain evidence="13">CGMCC 1.15179</strain>
    </source>
</reference>
<comment type="similarity">
    <text evidence="2 9">Belongs to the NAPRTase family.</text>
</comment>
<dbReference type="EC" id="6.3.4.21" evidence="3 9"/>
<keyword evidence="5 9" id="KW-0436">Ligase</keyword>
<dbReference type="GO" id="GO:0004516">
    <property type="term" value="F:nicotinate phosphoribosyltransferase activity"/>
    <property type="evidence" value="ECO:0007669"/>
    <property type="project" value="UniProtKB-UniRule"/>
</dbReference>
<evidence type="ECO:0000259" key="11">
    <source>
        <dbReference type="Pfam" id="PF17767"/>
    </source>
</evidence>
<keyword evidence="7 9" id="KW-0808">Transferase</keyword>
<dbReference type="InterPro" id="IPR007229">
    <property type="entry name" value="Nic_PRibTrfase-Fam"/>
</dbReference>
<dbReference type="InterPro" id="IPR041525">
    <property type="entry name" value="N/Namide_PRibTrfase"/>
</dbReference>
<keyword evidence="14" id="KW-1185">Reference proteome</keyword>
<organism evidence="13 14">
    <name type="scientific">Marinithermofilum abyssi</name>
    <dbReference type="NCBI Taxonomy" id="1571185"/>
    <lineage>
        <taxon>Bacteria</taxon>
        <taxon>Bacillati</taxon>
        <taxon>Bacillota</taxon>
        <taxon>Bacilli</taxon>
        <taxon>Bacillales</taxon>
        <taxon>Thermoactinomycetaceae</taxon>
        <taxon>Marinithermofilum</taxon>
    </lineage>
</organism>
<dbReference type="Pfam" id="PF17767">
    <property type="entry name" value="NAPRTase_N"/>
    <property type="match status" value="1"/>
</dbReference>
<keyword evidence="6 9" id="KW-0662">Pyridine nucleotide biosynthesis</keyword>
<feature type="domain" description="Nicotinate/nicotinamide phosphoribosyltransferase" evidence="10">
    <location>
        <begin position="155"/>
        <end position="344"/>
    </location>
</feature>
<evidence type="ECO:0000256" key="1">
    <source>
        <dbReference type="ARBA" id="ARBA00004952"/>
    </source>
</evidence>
<proteinExistence type="inferred from homology"/>
<dbReference type="InterPro" id="IPR013785">
    <property type="entry name" value="Aldolase_TIM"/>
</dbReference>
<dbReference type="SUPFAM" id="SSF51690">
    <property type="entry name" value="Nicotinate/Quinolinate PRTase C-terminal domain-like"/>
    <property type="match status" value="1"/>
</dbReference>
<evidence type="ECO:0000256" key="3">
    <source>
        <dbReference type="ARBA" id="ARBA00013236"/>
    </source>
</evidence>
<dbReference type="CDD" id="cd01570">
    <property type="entry name" value="NAPRTase_A"/>
    <property type="match status" value="1"/>
</dbReference>
<dbReference type="Gene3D" id="3.20.140.10">
    <property type="entry name" value="nicotinate phosphoribosyltransferase"/>
    <property type="match status" value="1"/>
</dbReference>
<dbReference type="GO" id="GO:0005829">
    <property type="term" value="C:cytosol"/>
    <property type="evidence" value="ECO:0007669"/>
    <property type="project" value="TreeGrafter"/>
</dbReference>
<dbReference type="RefSeq" id="WP_188646438.1">
    <property type="nucleotide sequence ID" value="NZ_BMHQ01000002.1"/>
</dbReference>
<dbReference type="UniPathway" id="UPA00253">
    <property type="reaction ID" value="UER00457"/>
</dbReference>
<dbReference type="PIRSF" id="PIRSF000484">
    <property type="entry name" value="NAPRT"/>
    <property type="match status" value="1"/>
</dbReference>
<protein>
    <recommendedName>
        <fullName evidence="3 9">Nicotinate phosphoribosyltransferase</fullName>
        <ecNumber evidence="3 9">6.3.4.21</ecNumber>
    </recommendedName>
</protein>
<comment type="caution">
    <text evidence="13">The sequence shown here is derived from an EMBL/GenBank/DDBJ whole genome shotgun (WGS) entry which is preliminary data.</text>
</comment>
<evidence type="ECO:0000313" key="14">
    <source>
        <dbReference type="Proteomes" id="UP000625210"/>
    </source>
</evidence>
<dbReference type="AlphaFoldDB" id="A0A8J2VEA6"/>
<dbReference type="SUPFAM" id="SSF54675">
    <property type="entry name" value="Nicotinate/Quinolinate PRTase N-terminal domain-like"/>
    <property type="match status" value="1"/>
</dbReference>